<dbReference type="RefSeq" id="WP_160197744.1">
    <property type="nucleotide sequence ID" value="NZ_QXXA01000011.1"/>
</dbReference>
<feature type="domain" description="SfsA N-terminal OB" evidence="3">
    <location>
        <begin position="12"/>
        <end position="77"/>
    </location>
</feature>
<dbReference type="NCBIfam" id="TIGR00230">
    <property type="entry name" value="sfsA"/>
    <property type="match status" value="1"/>
</dbReference>
<organism evidence="4 5">
    <name type="scientific">Senegalia massiliensis</name>
    <dbReference type="NCBI Taxonomy" id="1720316"/>
    <lineage>
        <taxon>Bacteria</taxon>
        <taxon>Bacillati</taxon>
        <taxon>Bacillota</taxon>
        <taxon>Clostridia</taxon>
        <taxon>Eubacteriales</taxon>
        <taxon>Clostridiaceae</taxon>
        <taxon>Senegalia</taxon>
    </lineage>
</organism>
<comment type="caution">
    <text evidence="4">The sequence shown here is derived from an EMBL/GenBank/DDBJ whole genome shotgun (WGS) entry which is preliminary data.</text>
</comment>
<evidence type="ECO:0000313" key="4">
    <source>
        <dbReference type="EMBL" id="NBI07275.1"/>
    </source>
</evidence>
<dbReference type="InterPro" id="IPR040452">
    <property type="entry name" value="SfsA_C"/>
</dbReference>
<dbReference type="FunFam" id="2.40.50.580:FF:000002">
    <property type="entry name" value="Sugar fermentation stimulation protein homolog"/>
    <property type="match status" value="1"/>
</dbReference>
<reference evidence="4 5" key="1">
    <citation type="submission" date="2018-08" db="EMBL/GenBank/DDBJ databases">
        <title>Murine metabolic-syndrome-specific gut microbial biobank.</title>
        <authorList>
            <person name="Liu C."/>
        </authorList>
    </citation>
    <scope>NUCLEOTIDE SEQUENCE [LARGE SCALE GENOMIC DNA]</scope>
    <source>
        <strain evidence="4 5">583</strain>
    </source>
</reference>
<dbReference type="HAMAP" id="MF_00095">
    <property type="entry name" value="SfsA"/>
    <property type="match status" value="1"/>
</dbReference>
<dbReference type="AlphaFoldDB" id="A0A845QXS2"/>
<dbReference type="Pfam" id="PF03749">
    <property type="entry name" value="SfsA"/>
    <property type="match status" value="1"/>
</dbReference>
<dbReference type="CDD" id="cd22359">
    <property type="entry name" value="SfsA-like_bacterial"/>
    <property type="match status" value="1"/>
</dbReference>
<dbReference type="OrthoDB" id="9802365at2"/>
<comment type="similarity">
    <text evidence="1">Belongs to the SfsA family.</text>
</comment>
<feature type="domain" description="Sugar fermentation stimulation protein C-terminal" evidence="2">
    <location>
        <begin position="81"/>
        <end position="217"/>
    </location>
</feature>
<protein>
    <recommendedName>
        <fullName evidence="1">Sugar fermentation stimulation protein homolog</fullName>
    </recommendedName>
</protein>
<name>A0A845QXS2_9CLOT</name>
<dbReference type="PANTHER" id="PTHR30545:SF2">
    <property type="entry name" value="SUGAR FERMENTATION STIMULATION PROTEIN A"/>
    <property type="match status" value="1"/>
</dbReference>
<gene>
    <name evidence="1 4" type="primary">sfsA</name>
    <name evidence="4" type="ORF">D3Z33_10485</name>
</gene>
<dbReference type="Proteomes" id="UP000467132">
    <property type="component" value="Unassembled WGS sequence"/>
</dbReference>
<dbReference type="EMBL" id="QXXA01000011">
    <property type="protein sequence ID" value="NBI07275.1"/>
    <property type="molecule type" value="Genomic_DNA"/>
</dbReference>
<evidence type="ECO:0000259" key="2">
    <source>
        <dbReference type="Pfam" id="PF03749"/>
    </source>
</evidence>
<dbReference type="Gene3D" id="2.40.50.580">
    <property type="match status" value="1"/>
</dbReference>
<keyword evidence="5" id="KW-1185">Reference proteome</keyword>
<accession>A0A845QXS2</accession>
<evidence type="ECO:0000313" key="5">
    <source>
        <dbReference type="Proteomes" id="UP000467132"/>
    </source>
</evidence>
<dbReference type="InterPro" id="IPR005224">
    <property type="entry name" value="SfsA"/>
</dbReference>
<dbReference type="InterPro" id="IPR041465">
    <property type="entry name" value="SfsA_N"/>
</dbReference>
<evidence type="ECO:0000259" key="3">
    <source>
        <dbReference type="Pfam" id="PF17746"/>
    </source>
</evidence>
<dbReference type="Gene3D" id="3.40.1350.60">
    <property type="match status" value="1"/>
</dbReference>
<proteinExistence type="inferred from homology"/>
<sequence>MKYKKVVKGIFLKRPNRFIAQVLIDGKEETVHVKNTGRCKELLVPGANIILEDCSHNKNRKTKYSLIAVWKNDILVNMDSQVPNKVVYDAIIQNNIKKLLNLNLVKREVTYGNSRYDIYFENENEKGFIEIKGVTLENNDIAMFPDAPTLRGTKHVLEMIDAVKNGYRGIIFFLIQMKGPKVFRLNKEMDKKFSDAVKFANEKGVEVLVYDSIVTENSISIGSQIKIDFNI</sequence>
<evidence type="ECO:0000256" key="1">
    <source>
        <dbReference type="HAMAP-Rule" id="MF_00095"/>
    </source>
</evidence>
<dbReference type="GO" id="GO:0003677">
    <property type="term" value="F:DNA binding"/>
    <property type="evidence" value="ECO:0007669"/>
    <property type="project" value="InterPro"/>
</dbReference>
<dbReference type="Pfam" id="PF17746">
    <property type="entry name" value="SfsA_N"/>
    <property type="match status" value="1"/>
</dbReference>
<dbReference type="PANTHER" id="PTHR30545">
    <property type="entry name" value="SUGAR FERMENTATION STIMULATION PROTEIN A"/>
    <property type="match status" value="1"/>
</dbReference>